<comment type="caution">
    <text evidence="3">The sequence shown here is derived from an EMBL/GenBank/DDBJ whole genome shotgun (WGS) entry which is preliminary data.</text>
</comment>
<dbReference type="RefSeq" id="WP_107567704.1">
    <property type="nucleotide sequence ID" value="NZ_PYYB01000001.1"/>
</dbReference>
<gene>
    <name evidence="3" type="ORF">C7Y72_06095</name>
</gene>
<evidence type="ECO:0000313" key="4">
    <source>
        <dbReference type="Proteomes" id="UP000240739"/>
    </source>
</evidence>
<dbReference type="GO" id="GO:0016787">
    <property type="term" value="F:hydrolase activity"/>
    <property type="evidence" value="ECO:0007669"/>
    <property type="project" value="UniProtKB-KW"/>
</dbReference>
<organism evidence="3 4">
    <name type="scientific">Paraconexibacter algicola</name>
    <dbReference type="NCBI Taxonomy" id="2133960"/>
    <lineage>
        <taxon>Bacteria</taxon>
        <taxon>Bacillati</taxon>
        <taxon>Actinomycetota</taxon>
        <taxon>Thermoleophilia</taxon>
        <taxon>Solirubrobacterales</taxon>
        <taxon>Paraconexibacteraceae</taxon>
        <taxon>Paraconexibacter</taxon>
    </lineage>
</organism>
<evidence type="ECO:0000259" key="2">
    <source>
        <dbReference type="Pfam" id="PF12706"/>
    </source>
</evidence>
<dbReference type="PANTHER" id="PTHR43546">
    <property type="entry name" value="UPF0173 METAL-DEPENDENT HYDROLASE MJ1163-RELATED"/>
    <property type="match status" value="1"/>
</dbReference>
<feature type="domain" description="Metallo-beta-lactamase" evidence="2">
    <location>
        <begin position="24"/>
        <end position="225"/>
    </location>
</feature>
<dbReference type="Gene3D" id="3.60.15.10">
    <property type="entry name" value="Ribonuclease Z/Hydroxyacylglutathione hydrolase-like"/>
    <property type="match status" value="1"/>
</dbReference>
<dbReference type="SUPFAM" id="SSF56281">
    <property type="entry name" value="Metallo-hydrolase/oxidoreductase"/>
    <property type="match status" value="1"/>
</dbReference>
<name>A0A2T4UJ39_9ACTN</name>
<dbReference type="InterPro" id="IPR001279">
    <property type="entry name" value="Metallo-B-lactamas"/>
</dbReference>
<dbReference type="AlphaFoldDB" id="A0A2T4UJ39"/>
<keyword evidence="4" id="KW-1185">Reference proteome</keyword>
<protein>
    <submittedName>
        <fullName evidence="3">MBL fold metallo-hydrolase</fullName>
    </submittedName>
</protein>
<keyword evidence="1 3" id="KW-0378">Hydrolase</keyword>
<dbReference type="Proteomes" id="UP000240739">
    <property type="component" value="Unassembled WGS sequence"/>
</dbReference>
<evidence type="ECO:0000256" key="1">
    <source>
        <dbReference type="ARBA" id="ARBA00022801"/>
    </source>
</evidence>
<dbReference type="EMBL" id="PYYB01000001">
    <property type="protein sequence ID" value="PTL59252.1"/>
    <property type="molecule type" value="Genomic_DNA"/>
</dbReference>
<accession>A0A2T4UJ39</accession>
<dbReference type="PANTHER" id="PTHR43546:SF9">
    <property type="entry name" value="L-ASCORBATE-6-PHOSPHATE LACTONASE ULAG-RELATED"/>
    <property type="match status" value="1"/>
</dbReference>
<dbReference type="OrthoDB" id="3204284at2"/>
<evidence type="ECO:0000313" key="3">
    <source>
        <dbReference type="EMBL" id="PTL59252.1"/>
    </source>
</evidence>
<dbReference type="InterPro" id="IPR050114">
    <property type="entry name" value="UPF0173_UPF0282_UlaG_hydrolase"/>
</dbReference>
<sequence length="264" mass="28044">MTASEITLTHVGGPTLLIEVGGWRILTDPTFDPSGGRYFFGWGTYSRKLAAPAVAAADIGPLDAVLVSHDHHEDNLDGEGRKLLPGAGTVITTVPGAGRLGGSTVGLVPWQTTTLEAPGKVPIEVTATPCRHGPPGSKPIVGHVIGFALRWEGQEHGVLWISGDTVLYDGVREVPSRLDVGTAVLHLGGVTFPWLSGPLRYTMNAAEGLEMTRLLRPRTVVPIHYEGWKHFRQGRPAIERTFGAASDVPAPTWLAHGTPATIAV</sequence>
<dbReference type="InterPro" id="IPR036866">
    <property type="entry name" value="RibonucZ/Hydroxyglut_hydro"/>
</dbReference>
<dbReference type="Pfam" id="PF12706">
    <property type="entry name" value="Lactamase_B_2"/>
    <property type="match status" value="1"/>
</dbReference>
<reference evidence="3 4" key="1">
    <citation type="submission" date="2018-03" db="EMBL/GenBank/DDBJ databases">
        <title>Aquarubrobacter algicola gen. nov., sp. nov., a novel actinobacterium isolated from shallow eutrophic lake during the end of cyanobacterial harmful algal blooms.</title>
        <authorList>
            <person name="Chun S.J."/>
        </authorList>
    </citation>
    <scope>NUCLEOTIDE SEQUENCE [LARGE SCALE GENOMIC DNA]</scope>
    <source>
        <strain evidence="3 4">Seoho-28</strain>
    </source>
</reference>
<proteinExistence type="predicted"/>